<gene>
    <name evidence="3" type="ORF">FSB_LOCUS38784</name>
</gene>
<keyword evidence="2" id="KW-0812">Transmembrane</keyword>
<feature type="region of interest" description="Disordered" evidence="1">
    <location>
        <begin position="64"/>
        <end position="84"/>
    </location>
</feature>
<evidence type="ECO:0000256" key="1">
    <source>
        <dbReference type="SAM" id="MobiDB-lite"/>
    </source>
</evidence>
<sequence length="84" mass="8904">MVLRKSLTWVPTFLVILIVASMPFVQSSRTRLQGGTTMAENTATMAKAEIFGNGGASVLTVEDSAREVPAGPDPLHHNNNPTGP</sequence>
<feature type="transmembrane region" description="Helical" evidence="2">
    <location>
        <begin position="6"/>
        <end position="25"/>
    </location>
</feature>
<accession>A0A2N9HFD8</accession>
<name>A0A2N9HFD8_FAGSY</name>
<keyword evidence="2" id="KW-0472">Membrane</keyword>
<keyword evidence="2" id="KW-1133">Transmembrane helix</keyword>
<proteinExistence type="predicted"/>
<organism evidence="3">
    <name type="scientific">Fagus sylvatica</name>
    <name type="common">Beechnut</name>
    <dbReference type="NCBI Taxonomy" id="28930"/>
    <lineage>
        <taxon>Eukaryota</taxon>
        <taxon>Viridiplantae</taxon>
        <taxon>Streptophyta</taxon>
        <taxon>Embryophyta</taxon>
        <taxon>Tracheophyta</taxon>
        <taxon>Spermatophyta</taxon>
        <taxon>Magnoliopsida</taxon>
        <taxon>eudicotyledons</taxon>
        <taxon>Gunneridae</taxon>
        <taxon>Pentapetalae</taxon>
        <taxon>rosids</taxon>
        <taxon>fabids</taxon>
        <taxon>Fagales</taxon>
        <taxon>Fagaceae</taxon>
        <taxon>Fagus</taxon>
    </lineage>
</organism>
<dbReference type="AlphaFoldDB" id="A0A2N9HFD8"/>
<evidence type="ECO:0000256" key="2">
    <source>
        <dbReference type="SAM" id="Phobius"/>
    </source>
</evidence>
<protein>
    <submittedName>
        <fullName evidence="3">Uncharacterized protein</fullName>
    </submittedName>
</protein>
<evidence type="ECO:0000313" key="3">
    <source>
        <dbReference type="EMBL" id="SPD10902.1"/>
    </source>
</evidence>
<reference evidence="3" key="1">
    <citation type="submission" date="2018-02" db="EMBL/GenBank/DDBJ databases">
        <authorList>
            <person name="Cohen D.B."/>
            <person name="Kent A.D."/>
        </authorList>
    </citation>
    <scope>NUCLEOTIDE SEQUENCE</scope>
</reference>
<dbReference type="EMBL" id="OIVN01003391">
    <property type="protein sequence ID" value="SPD10902.1"/>
    <property type="molecule type" value="Genomic_DNA"/>
</dbReference>